<gene>
    <name evidence="4" type="ORF">POTOM_018025</name>
</gene>
<dbReference type="PANTHER" id="PTHR46652">
    <property type="entry name" value="LEUCINE-RICH REPEAT AND IQ DOMAIN-CONTAINING PROTEIN 1-RELATED"/>
    <property type="match status" value="1"/>
</dbReference>
<sequence>MASLSSQQVLKEKQTRDANTITSISLAHRALSDISCLSEFQNLERLDLAFNNLTSIQGLSSCVKLKWLSVVQNKLESLKGIESLSNLTVLNAGKNKIKSIDEVRSLVSLRALILNDNEIVSICKLDQMKELNTLGEESIVPCHDVEYSGTEKALDSFHEVCSRTENSSRFPQEILSRNPIREIGESLFKVKSMTKLSLSNCHLQTIGSSLKSCIELKELRLAHNDIKTLPAELAYNKKLQNLDLGNNLITRWSDVKVLSSLVDLKNLNLLGNPIAENAKITKKVQKFLPNLHIFNARPVDKSARNEISGRADDSSLIPTNELDYHSEKKKDHTRDVNSSKHVTDQRRDHFDNASDDVEKDLRQKRKKTKGKVSKMEEASTDEKDDAVIEKKLKRKKPHEELLKNNDDRTKVEKKLKSKKSRKELSELDIIDNGEVSFADLFSVDAVENLKHNSESKTADKNGINVLGGFLAVSAKKKKTKNQGLVSTVPLSPAVEVGMGGPSTWGDE</sequence>
<feature type="region of interest" description="Disordered" evidence="3">
    <location>
        <begin position="308"/>
        <end position="414"/>
    </location>
</feature>
<proteinExistence type="predicted"/>
<name>A0A8X8A5E2_POPTO</name>
<evidence type="ECO:0000256" key="1">
    <source>
        <dbReference type="ARBA" id="ARBA00022614"/>
    </source>
</evidence>
<accession>A0A8X8A5E2</accession>
<feature type="compositionally biased region" description="Basic and acidic residues" evidence="3">
    <location>
        <begin position="322"/>
        <end position="352"/>
    </location>
</feature>
<dbReference type="InterPro" id="IPR025875">
    <property type="entry name" value="Leu-rich_rpt_4"/>
</dbReference>
<keyword evidence="5" id="KW-1185">Reference proteome</keyword>
<feature type="compositionally biased region" description="Basic and acidic residues" evidence="3">
    <location>
        <begin position="397"/>
        <end position="414"/>
    </location>
</feature>
<comment type="caution">
    <text evidence="4">The sequence shown here is derived from an EMBL/GenBank/DDBJ whole genome shotgun (WGS) entry which is preliminary data.</text>
</comment>
<protein>
    <recommendedName>
        <fullName evidence="6">Leucine-rich repeat family protein</fullName>
    </recommendedName>
</protein>
<dbReference type="OrthoDB" id="1517790at2759"/>
<feature type="compositionally biased region" description="Basic residues" evidence="3">
    <location>
        <begin position="362"/>
        <end position="372"/>
    </location>
</feature>
<dbReference type="Proteomes" id="UP000886885">
    <property type="component" value="Chromosome 4D"/>
</dbReference>
<dbReference type="AlphaFoldDB" id="A0A8X8A5E2"/>
<keyword evidence="2" id="KW-0677">Repeat</keyword>
<evidence type="ECO:0000256" key="2">
    <source>
        <dbReference type="ARBA" id="ARBA00022737"/>
    </source>
</evidence>
<dbReference type="SMART" id="SM00365">
    <property type="entry name" value="LRR_SD22"/>
    <property type="match status" value="5"/>
</dbReference>
<feature type="compositionally biased region" description="Basic and acidic residues" evidence="3">
    <location>
        <begin position="373"/>
        <end position="390"/>
    </location>
</feature>
<keyword evidence="1" id="KW-0433">Leucine-rich repeat</keyword>
<dbReference type="Pfam" id="PF12799">
    <property type="entry name" value="LRR_4"/>
    <property type="match status" value="1"/>
</dbReference>
<organism evidence="4 5">
    <name type="scientific">Populus tomentosa</name>
    <name type="common">Chinese white poplar</name>
    <dbReference type="NCBI Taxonomy" id="118781"/>
    <lineage>
        <taxon>Eukaryota</taxon>
        <taxon>Viridiplantae</taxon>
        <taxon>Streptophyta</taxon>
        <taxon>Embryophyta</taxon>
        <taxon>Tracheophyta</taxon>
        <taxon>Spermatophyta</taxon>
        <taxon>Magnoliopsida</taxon>
        <taxon>eudicotyledons</taxon>
        <taxon>Gunneridae</taxon>
        <taxon>Pentapetalae</taxon>
        <taxon>rosids</taxon>
        <taxon>fabids</taxon>
        <taxon>Malpighiales</taxon>
        <taxon>Salicaceae</taxon>
        <taxon>Saliceae</taxon>
        <taxon>Populus</taxon>
    </lineage>
</organism>
<dbReference type="InterPro" id="IPR001611">
    <property type="entry name" value="Leu-rich_rpt"/>
</dbReference>
<dbReference type="PANTHER" id="PTHR46652:SF7">
    <property type="entry name" value="LEUCINE-RICH REPEAT AND IQ DOMAIN-CONTAINING PROTEIN 1"/>
    <property type="match status" value="1"/>
</dbReference>
<dbReference type="SMART" id="SM00369">
    <property type="entry name" value="LRR_TYP"/>
    <property type="match status" value="5"/>
</dbReference>
<dbReference type="PROSITE" id="PS51450">
    <property type="entry name" value="LRR"/>
    <property type="match status" value="5"/>
</dbReference>
<reference evidence="4" key="1">
    <citation type="journal article" date="2020" name="bioRxiv">
        <title>Hybrid origin of Populus tomentosa Carr. identified through genome sequencing and phylogenomic analysis.</title>
        <authorList>
            <person name="An X."/>
            <person name="Gao K."/>
            <person name="Chen Z."/>
            <person name="Li J."/>
            <person name="Yang X."/>
            <person name="Yang X."/>
            <person name="Zhou J."/>
            <person name="Guo T."/>
            <person name="Zhao T."/>
            <person name="Huang S."/>
            <person name="Miao D."/>
            <person name="Khan W.U."/>
            <person name="Rao P."/>
            <person name="Ye M."/>
            <person name="Lei B."/>
            <person name="Liao W."/>
            <person name="Wang J."/>
            <person name="Ji L."/>
            <person name="Li Y."/>
            <person name="Guo B."/>
            <person name="Mustafa N.S."/>
            <person name="Li S."/>
            <person name="Yun Q."/>
            <person name="Keller S.R."/>
            <person name="Mao J."/>
            <person name="Zhang R."/>
            <person name="Strauss S.H."/>
        </authorList>
    </citation>
    <scope>NUCLEOTIDE SEQUENCE</scope>
    <source>
        <strain evidence="4">GM15</strain>
        <tissue evidence="4">Leaf</tissue>
    </source>
</reference>
<evidence type="ECO:0000313" key="5">
    <source>
        <dbReference type="Proteomes" id="UP000886885"/>
    </source>
</evidence>
<evidence type="ECO:0000256" key="3">
    <source>
        <dbReference type="SAM" id="MobiDB-lite"/>
    </source>
</evidence>
<evidence type="ECO:0000313" key="4">
    <source>
        <dbReference type="EMBL" id="KAG6778173.1"/>
    </source>
</evidence>
<dbReference type="InterPro" id="IPR050836">
    <property type="entry name" value="SDS22/Internalin_LRR"/>
</dbReference>
<evidence type="ECO:0008006" key="6">
    <source>
        <dbReference type="Google" id="ProtNLM"/>
    </source>
</evidence>
<dbReference type="EMBL" id="JAAWWB010000008">
    <property type="protein sequence ID" value="KAG6778173.1"/>
    <property type="molecule type" value="Genomic_DNA"/>
</dbReference>
<dbReference type="InterPro" id="IPR003591">
    <property type="entry name" value="Leu-rich_rpt_typical-subtyp"/>
</dbReference>